<name>A0A1N6LXD0_BABMR</name>
<evidence type="ECO:0000313" key="2">
    <source>
        <dbReference type="EMBL" id="SIO73527.1"/>
    </source>
</evidence>
<evidence type="ECO:0000313" key="3">
    <source>
        <dbReference type="Proteomes" id="UP000002899"/>
    </source>
</evidence>
<dbReference type="RefSeq" id="XP_021337619.1">
    <property type="nucleotide sequence ID" value="XM_021482363.1"/>
</dbReference>
<dbReference type="KEGG" id="bmic:BmR1_04g05220"/>
<dbReference type="Proteomes" id="UP000002899">
    <property type="component" value="Chromosome IV"/>
</dbReference>
<reference evidence="2 3" key="3">
    <citation type="journal article" date="2016" name="Sci. Rep.">
        <title>Genome-wide diversity and gene expression profiling of Babesia microti isolates identify polymorphic genes that mediate host-pathogen interactions.</title>
        <authorList>
            <person name="Silva J.C."/>
            <person name="Cornillot E."/>
            <person name="McCracken C."/>
            <person name="Usmani-Brown S."/>
            <person name="Dwivedi A."/>
            <person name="Ifeonu O.O."/>
            <person name="Crabtree J."/>
            <person name="Gotia H.T."/>
            <person name="Virji A.Z."/>
            <person name="Reynes C."/>
            <person name="Colinge J."/>
            <person name="Kumar V."/>
            <person name="Lawres L."/>
            <person name="Pazzi J.E."/>
            <person name="Pablo J.V."/>
            <person name="Hung C."/>
            <person name="Brancato J."/>
            <person name="Kumari P."/>
            <person name="Orvis J."/>
            <person name="Tretina K."/>
            <person name="Chibucos M."/>
            <person name="Ott S."/>
            <person name="Sadzewicz L."/>
            <person name="Sengamalay N."/>
            <person name="Shetty A.C."/>
            <person name="Su Q."/>
            <person name="Tallon L."/>
            <person name="Fraser C.M."/>
            <person name="Frutos R."/>
            <person name="Molina D.M."/>
            <person name="Krause P.J."/>
            <person name="Ben Mamoun C."/>
        </authorList>
    </citation>
    <scope>NUCLEOTIDE SEQUENCE [LARGE SCALE GENOMIC DNA]</scope>
    <source>
        <strain evidence="2 3">RI</strain>
    </source>
</reference>
<dbReference type="GeneID" id="24425688"/>
<proteinExistence type="predicted"/>
<sequence>MLSSGEGKPFDIFRISISDLFQTVEYLLTTYTDTSKYANRFYRNALVISNTDFDLLEKWKCREDSKIEPHKVESFYRNLILIVERFATDGIDDIEEDDPIVMIFKGLIYLSILSRYYDFGITCMRVISYHYKSSNYRHREFAKIAMRNTFPSIFKRFVFVTNPPKINPQLPSKTLSIQSTTSDVVRPKKSNGIGCRINNAEVFNFGRKKFDSVIRFFACKSSKSLQYTKTPRRVSIRHQLDVEINDACLAYITSLATINSDISEFLNDSVIVTTKILHHTPWSLEALKLTRMACKSEDNTIKCISYGLNVFMNTLTFNYKKEPPDKVISFSFILSIISSFLAVKHRLLCYESVQLDNIIYNSDFYVKILFDGIRSIIGFHHPTTEIQCHHVFLCVEMMKCLYLIFKTNHEILLECCYTFHIVDILLVALKETEAQPEILGTSAEGIAIVLGYEDTRNEFIAYVSKETSYFVPLLSYFKMKWEQYHNSLAEIAKLFNLFLILSNEGDPIAKDINHQLEINGRDECLLYGVEIGGEIGLECIKCLSLCKTYTIDTIISLRNVMGMKTFFDDASLEMIGYIIKILTKVVSGCDVELPEGEIAEILEAILLILTTSLLLEEKLCVKNAMFARSCAAQFIVTLGYTKTGKELLRESCAKICHVLFLEQENCPFNHIDLPVERICDGVSTPLMVLDMVTFVGDTPREVIKPNVKQAFRVVSALADYCQHLSGNGPSHENKLSEPESLKNILKNCIDCEQDFFQPINELEPIYTGSSSVSDKDKREMPTSNAEGLTSNASEFVEYDLLEKLLDYLSKGRDLKNYGVTDKSSSEYFVGLLKGDKITFEREEKPKLPLLGDWFVKNARGDICTGKDLDKAVTENDTSMLTLCKISYASACGITLANYQKESELTEDGGNNTNKILPTNLVWSNCYLKKLNPCFIAAAYLRCLYGLLHSNAANNKYVCDKFKQPAFVRKIIIIITNIPLLECNLYSKFFAVTQKALSFEPLQHVESMDMAVVYDIVSGTCNKAISTILPYLSAGPNVLFDLKMSNLLVFVEQLMKLLYLLVTQTPYIKFSDKFTVQQWCVEKCLTRFITTQTLEFIHLILNQILTLETGSFRGTFVAHYYDAVTSKSIEGFCLKILQGIMCTCPSTRRFEALYHILEAKESGSIVYRQTLIDELVISSYYERYRIAYQGYIAEVEHVPEAVTTVSKVICKIHSDKIPFTERLLLLSTHNIHILELPKPQHFDDLDHVKLDIKHALKGKYILKKLSEIIIYESLTENVSIQSTQSTSTYDNENDALNLTCKIVPTSLCYMRLKVDCDVVELIFTKSADYHNLLAKLSHVKPTITKLPEALLKSINITTLQCDKFDKVLSLGWEQLSVYSFDWQKGEESAPETHEFGMLEKVTFGENLTVLVKFKDSKEKSLTFLSDSSLQSFKRALAQALYNLENSGKWKRTIDFH</sequence>
<gene>
    <name evidence="2" type="ORF">BmR1_04g05220</name>
</gene>
<evidence type="ECO:0000256" key="1">
    <source>
        <dbReference type="SAM" id="MobiDB-lite"/>
    </source>
</evidence>
<reference evidence="2 3" key="1">
    <citation type="journal article" date="2012" name="Nucleic Acids Res.">
        <title>Sequencing of the smallest Apicomplexan genome from the human pathogen Babesia microti.</title>
        <authorList>
            <person name="Cornillot E."/>
            <person name="Hadj-Kaddour K."/>
            <person name="Dassouli A."/>
            <person name="Noel B."/>
            <person name="Ranwez V."/>
            <person name="Vacherie B."/>
            <person name="Augagneur Y."/>
            <person name="Bres V."/>
            <person name="Duclos A."/>
            <person name="Randazzo S."/>
            <person name="Carcy B."/>
            <person name="Debierre-Grockiego F."/>
            <person name="Delbecq S."/>
            <person name="Moubri-Menage K."/>
            <person name="Shams-Eldin H."/>
            <person name="Usmani-Brown S."/>
            <person name="Bringaud F."/>
            <person name="Wincker P."/>
            <person name="Vivares C.P."/>
            <person name="Schwarz R.T."/>
            <person name="Schetters T.P."/>
            <person name="Krause P.J."/>
            <person name="Gorenflot A."/>
            <person name="Berry V."/>
            <person name="Barbe V."/>
            <person name="Ben Mamoun C."/>
        </authorList>
    </citation>
    <scope>NUCLEOTIDE SEQUENCE [LARGE SCALE GENOMIC DNA]</scope>
    <source>
        <strain evidence="2 3">RI</strain>
    </source>
</reference>
<keyword evidence="3" id="KW-1185">Reference proteome</keyword>
<organism evidence="2 3">
    <name type="scientific">Babesia microti (strain RI)</name>
    <dbReference type="NCBI Taxonomy" id="1133968"/>
    <lineage>
        <taxon>Eukaryota</taxon>
        <taxon>Sar</taxon>
        <taxon>Alveolata</taxon>
        <taxon>Apicomplexa</taxon>
        <taxon>Aconoidasida</taxon>
        <taxon>Piroplasmida</taxon>
        <taxon>Babesiidae</taxon>
        <taxon>Babesia</taxon>
    </lineage>
</organism>
<protein>
    <submittedName>
        <fullName evidence="2">Uncharacterized protein</fullName>
    </submittedName>
</protein>
<dbReference type="EMBL" id="LN871599">
    <property type="protein sequence ID" value="SIO73527.1"/>
    <property type="molecule type" value="Genomic_DNA"/>
</dbReference>
<dbReference type="VEuPathDB" id="PiroplasmaDB:BmR1_04g05220"/>
<feature type="region of interest" description="Disordered" evidence="1">
    <location>
        <begin position="767"/>
        <end position="786"/>
    </location>
</feature>
<reference evidence="2 3" key="2">
    <citation type="journal article" date="2013" name="PLoS ONE">
        <title>Whole genome mapping and re-organization of the nuclear and mitochondrial genomes of Babesia microti isolates.</title>
        <authorList>
            <person name="Cornillot E."/>
            <person name="Dassouli A."/>
            <person name="Garg A."/>
            <person name="Pachikara N."/>
            <person name="Randazzo S."/>
            <person name="Depoix D."/>
            <person name="Carcy B."/>
            <person name="Delbecq S."/>
            <person name="Frutos R."/>
            <person name="Silva J.C."/>
            <person name="Sutton R."/>
            <person name="Krause P.J."/>
            <person name="Mamoun C.B."/>
        </authorList>
    </citation>
    <scope>NUCLEOTIDE SEQUENCE [LARGE SCALE GENOMIC DNA]</scope>
    <source>
        <strain evidence="2 3">RI</strain>
    </source>
</reference>
<dbReference type="OrthoDB" id="360323at2759"/>
<accession>A0A1N6LXD0</accession>